<evidence type="ECO:0000256" key="1">
    <source>
        <dbReference type="SAM" id="MobiDB-lite"/>
    </source>
</evidence>
<accession>A0A9P1FVM7</accession>
<evidence type="ECO:0000313" key="4">
    <source>
        <dbReference type="Proteomes" id="UP001152797"/>
    </source>
</evidence>
<evidence type="ECO:0000313" key="3">
    <source>
        <dbReference type="EMBL" id="CAL4777138.1"/>
    </source>
</evidence>
<reference evidence="2" key="1">
    <citation type="submission" date="2022-10" db="EMBL/GenBank/DDBJ databases">
        <authorList>
            <person name="Chen Y."/>
            <person name="Dougan E. K."/>
            <person name="Chan C."/>
            <person name="Rhodes N."/>
            <person name="Thang M."/>
        </authorList>
    </citation>
    <scope>NUCLEOTIDE SEQUENCE</scope>
</reference>
<dbReference type="EMBL" id="CAMXCT010001408">
    <property type="protein sequence ID" value="CAI3989826.1"/>
    <property type="molecule type" value="Genomic_DNA"/>
</dbReference>
<feature type="non-terminal residue" evidence="2">
    <location>
        <position position="150"/>
    </location>
</feature>
<keyword evidence="4" id="KW-1185">Reference proteome</keyword>
<feature type="compositionally biased region" description="Basic and acidic residues" evidence="1">
    <location>
        <begin position="34"/>
        <end position="90"/>
    </location>
</feature>
<reference evidence="3 4" key="2">
    <citation type="submission" date="2024-05" db="EMBL/GenBank/DDBJ databases">
        <authorList>
            <person name="Chen Y."/>
            <person name="Shah S."/>
            <person name="Dougan E. K."/>
            <person name="Thang M."/>
            <person name="Chan C."/>
        </authorList>
    </citation>
    <scope>NUCLEOTIDE SEQUENCE [LARGE SCALE GENOMIC DNA]</scope>
</reference>
<gene>
    <name evidence="2" type="ORF">C1SCF055_LOCUS16866</name>
</gene>
<dbReference type="Proteomes" id="UP001152797">
    <property type="component" value="Unassembled WGS sequence"/>
</dbReference>
<protein>
    <submittedName>
        <fullName evidence="2">Uncharacterized protein</fullName>
    </submittedName>
</protein>
<organism evidence="2">
    <name type="scientific">Cladocopium goreaui</name>
    <dbReference type="NCBI Taxonomy" id="2562237"/>
    <lineage>
        <taxon>Eukaryota</taxon>
        <taxon>Sar</taxon>
        <taxon>Alveolata</taxon>
        <taxon>Dinophyceae</taxon>
        <taxon>Suessiales</taxon>
        <taxon>Symbiodiniaceae</taxon>
        <taxon>Cladocopium</taxon>
    </lineage>
</organism>
<sequence>MCMARESRTKAARNNRSSAWHKKDFSQCRARSKLPKDQKRMEEENRRRAEELARQRAEEERRKREEEERRRQEEERRREEERRAKEELGKKTSGLMPGPNFHDVWPDVISEDGAVTSLASFQAVVAVAVEGACLEMKNPSGPARAAFSTI</sequence>
<dbReference type="EMBL" id="CAMXCT020001408">
    <property type="protein sequence ID" value="CAL1143201.1"/>
    <property type="molecule type" value="Genomic_DNA"/>
</dbReference>
<proteinExistence type="predicted"/>
<name>A0A9P1FVM7_9DINO</name>
<dbReference type="AlphaFoldDB" id="A0A9P1FVM7"/>
<comment type="caution">
    <text evidence="2">The sequence shown here is derived from an EMBL/GenBank/DDBJ whole genome shotgun (WGS) entry which is preliminary data.</text>
</comment>
<evidence type="ECO:0000313" key="2">
    <source>
        <dbReference type="EMBL" id="CAI3989826.1"/>
    </source>
</evidence>
<dbReference type="EMBL" id="CAMXCT030001408">
    <property type="protein sequence ID" value="CAL4777138.1"/>
    <property type="molecule type" value="Genomic_DNA"/>
</dbReference>
<feature type="region of interest" description="Disordered" evidence="1">
    <location>
        <begin position="1"/>
        <end position="104"/>
    </location>
</feature>